<organism evidence="1 2">
    <name type="scientific">Trifolium medium</name>
    <dbReference type="NCBI Taxonomy" id="97028"/>
    <lineage>
        <taxon>Eukaryota</taxon>
        <taxon>Viridiplantae</taxon>
        <taxon>Streptophyta</taxon>
        <taxon>Embryophyta</taxon>
        <taxon>Tracheophyta</taxon>
        <taxon>Spermatophyta</taxon>
        <taxon>Magnoliopsida</taxon>
        <taxon>eudicotyledons</taxon>
        <taxon>Gunneridae</taxon>
        <taxon>Pentapetalae</taxon>
        <taxon>rosids</taxon>
        <taxon>fabids</taxon>
        <taxon>Fabales</taxon>
        <taxon>Fabaceae</taxon>
        <taxon>Papilionoideae</taxon>
        <taxon>50 kb inversion clade</taxon>
        <taxon>NPAAA clade</taxon>
        <taxon>Hologalegina</taxon>
        <taxon>IRL clade</taxon>
        <taxon>Trifolieae</taxon>
        <taxon>Trifolium</taxon>
    </lineage>
</organism>
<accession>A0A392NVL6</accession>
<sequence>MEGTSSSAQVQTTENLPLNSDSQASWFNKNRIINIPYDKLEPIMEQPVDFEALRVNGFEVEEFFRNQGWLEYIKMLNGPVYTVLVKDFWPRCDIVDQFVADREYNNKVAEDPEKNQGSEIVITRSNRSQMLNLPNEGAFMTFTKGTGKKLPYVKRIAQECYINEDEIPTNKVSDMKETQRILARIMFGAFFPRKGGTEERISCPGIIGISSIS</sequence>
<keyword evidence="2" id="KW-1185">Reference proteome</keyword>
<evidence type="ECO:0000313" key="1">
    <source>
        <dbReference type="EMBL" id="MCI03861.1"/>
    </source>
</evidence>
<comment type="caution">
    <text evidence="1">The sequence shown here is derived from an EMBL/GenBank/DDBJ whole genome shotgun (WGS) entry which is preliminary data.</text>
</comment>
<evidence type="ECO:0008006" key="3">
    <source>
        <dbReference type="Google" id="ProtNLM"/>
    </source>
</evidence>
<reference evidence="1 2" key="1">
    <citation type="journal article" date="2018" name="Front. Plant Sci.">
        <title>Red Clover (Trifolium pratense) and Zigzag Clover (T. medium) - A Picture of Genomic Similarities and Differences.</title>
        <authorList>
            <person name="Dluhosova J."/>
            <person name="Istvanek J."/>
            <person name="Nedelnik J."/>
            <person name="Repkova J."/>
        </authorList>
    </citation>
    <scope>NUCLEOTIDE SEQUENCE [LARGE SCALE GENOMIC DNA]</scope>
    <source>
        <strain evidence="2">cv. 10/8</strain>
        <tissue evidence="1">Leaf</tissue>
    </source>
</reference>
<gene>
    <name evidence="1" type="ORF">A2U01_0024902</name>
</gene>
<dbReference type="Proteomes" id="UP000265520">
    <property type="component" value="Unassembled WGS sequence"/>
</dbReference>
<evidence type="ECO:0000313" key="2">
    <source>
        <dbReference type="Proteomes" id="UP000265520"/>
    </source>
</evidence>
<dbReference type="EMBL" id="LXQA010053504">
    <property type="protein sequence ID" value="MCI03861.1"/>
    <property type="molecule type" value="Genomic_DNA"/>
</dbReference>
<proteinExistence type="predicted"/>
<name>A0A392NVL6_9FABA</name>
<dbReference type="AlphaFoldDB" id="A0A392NVL6"/>
<protein>
    <recommendedName>
        <fullName evidence="3">Cullin-like protein</fullName>
    </recommendedName>
</protein>